<evidence type="ECO:0000313" key="2">
    <source>
        <dbReference type="EMBL" id="MCK8496135.1"/>
    </source>
</evidence>
<name>A0ABT0HVY2_9BACT</name>
<comment type="caution">
    <text evidence="2">The sequence shown here is derived from an EMBL/GenBank/DDBJ whole genome shotgun (WGS) entry which is preliminary data.</text>
</comment>
<evidence type="ECO:0000313" key="3">
    <source>
        <dbReference type="Proteomes" id="UP001202180"/>
    </source>
</evidence>
<dbReference type="EMBL" id="JALPRF010000020">
    <property type="protein sequence ID" value="MCK8496135.1"/>
    <property type="molecule type" value="Genomic_DNA"/>
</dbReference>
<feature type="transmembrane region" description="Helical" evidence="1">
    <location>
        <begin position="12"/>
        <end position="29"/>
    </location>
</feature>
<sequence length="265" mass="30182">MANNKKGMLTPAIVAMIFGFIALVGNYIVTKMQENNDDLDKKEVLSKTQGVENKIDLTNDYLSANNSFCYAELLMSENSNKAEITIKHCGKYALSNLELSIVNTDYACFSIESTIADFDGYVETSSNNFGPYNVISEERKFVGGIKTVSKLEKHFNLRFTSNNKEWFQRIVLRENKPMLTYDWATQVYKMEDGKEVILTQGTDVVMDREFSVGKIITTMTSTGHTRRVVLSNLWDGFLLKEGEKTPWDKRCKVHYDGHIVISPFE</sequence>
<keyword evidence="3" id="KW-1185">Reference proteome</keyword>
<protein>
    <submittedName>
        <fullName evidence="2">Uncharacterized protein</fullName>
    </submittedName>
</protein>
<keyword evidence="1" id="KW-0472">Membrane</keyword>
<keyword evidence="1" id="KW-1133">Transmembrane helix</keyword>
<keyword evidence="1" id="KW-0812">Transmembrane</keyword>
<evidence type="ECO:0000256" key="1">
    <source>
        <dbReference type="SAM" id="Phobius"/>
    </source>
</evidence>
<dbReference type="RefSeq" id="WP_248481022.1">
    <property type="nucleotide sequence ID" value="NZ_JALPRF010000020.1"/>
</dbReference>
<dbReference type="Proteomes" id="UP001202180">
    <property type="component" value="Unassembled WGS sequence"/>
</dbReference>
<organism evidence="2 3">
    <name type="scientific">Spirosoma liriopis</name>
    <dbReference type="NCBI Taxonomy" id="2937440"/>
    <lineage>
        <taxon>Bacteria</taxon>
        <taxon>Pseudomonadati</taxon>
        <taxon>Bacteroidota</taxon>
        <taxon>Cytophagia</taxon>
        <taxon>Cytophagales</taxon>
        <taxon>Cytophagaceae</taxon>
        <taxon>Spirosoma</taxon>
    </lineage>
</organism>
<gene>
    <name evidence="2" type="ORF">M0L20_29985</name>
</gene>
<proteinExistence type="predicted"/>
<accession>A0ABT0HVY2</accession>
<reference evidence="2 3" key="1">
    <citation type="submission" date="2022-04" db="EMBL/GenBank/DDBJ databases">
        <title>Spirosoma sp. strain RP8 genome sequencing and assembly.</title>
        <authorList>
            <person name="Jung Y."/>
        </authorList>
    </citation>
    <scope>NUCLEOTIDE SEQUENCE [LARGE SCALE GENOMIC DNA]</scope>
    <source>
        <strain evidence="2 3">RP8</strain>
    </source>
</reference>